<evidence type="ECO:0000313" key="1">
    <source>
        <dbReference type="EMBL" id="KAA8889456.1"/>
    </source>
</evidence>
<evidence type="ECO:0000313" key="2">
    <source>
        <dbReference type="Proteomes" id="UP000323876"/>
    </source>
</evidence>
<reference evidence="1 2" key="1">
    <citation type="submission" date="2019-09" db="EMBL/GenBank/DDBJ databases">
        <authorList>
            <person name="Wang X."/>
        </authorList>
    </citation>
    <scope>NUCLEOTIDE SEQUENCE [LARGE SCALE GENOMIC DNA]</scope>
    <source>
        <strain evidence="1 2">CICC 11023</strain>
    </source>
</reference>
<dbReference type="RefSeq" id="WP_150401729.1">
    <property type="nucleotide sequence ID" value="NZ_VXLC01000003.1"/>
</dbReference>
<protein>
    <submittedName>
        <fullName evidence="1">Uncharacterized protein</fullName>
    </submittedName>
</protein>
<sequence>MGDHDDDPVARFDELTKANHARIAQLLLLVDIPIELPAVDCVVSEEGIDALINARTLLYLLPMRSIHREAVSTAILDFLGGLVHAGLSITDPGDHGWLMENATVTMLRVHEEIAMARRLLTGRVSDEELEPG</sequence>
<accession>A0A5N0EKP9</accession>
<gene>
    <name evidence="1" type="ORF">F3087_11060</name>
</gene>
<keyword evidence="2" id="KW-1185">Reference proteome</keyword>
<dbReference type="Proteomes" id="UP000323876">
    <property type="component" value="Unassembled WGS sequence"/>
</dbReference>
<organism evidence="1 2">
    <name type="scientific">Nocardia colli</name>
    <dbReference type="NCBI Taxonomy" id="2545717"/>
    <lineage>
        <taxon>Bacteria</taxon>
        <taxon>Bacillati</taxon>
        <taxon>Actinomycetota</taxon>
        <taxon>Actinomycetes</taxon>
        <taxon>Mycobacteriales</taxon>
        <taxon>Nocardiaceae</taxon>
        <taxon>Nocardia</taxon>
    </lineage>
</organism>
<dbReference type="AlphaFoldDB" id="A0A5N0EKP9"/>
<comment type="caution">
    <text evidence="1">The sequence shown here is derived from an EMBL/GenBank/DDBJ whole genome shotgun (WGS) entry which is preliminary data.</text>
</comment>
<dbReference type="EMBL" id="VXLC01000003">
    <property type="protein sequence ID" value="KAA8889456.1"/>
    <property type="molecule type" value="Genomic_DNA"/>
</dbReference>
<proteinExistence type="predicted"/>
<name>A0A5N0EKP9_9NOCA</name>
<dbReference type="OrthoDB" id="4559995at2"/>